<protein>
    <submittedName>
        <fullName evidence="1">Uncharacterized protein</fullName>
    </submittedName>
</protein>
<name>A0AA39NWY5_9AGAR</name>
<evidence type="ECO:0000313" key="1">
    <source>
        <dbReference type="EMBL" id="KAK0473395.1"/>
    </source>
</evidence>
<comment type="caution">
    <text evidence="1">The sequence shown here is derived from an EMBL/GenBank/DDBJ whole genome shotgun (WGS) entry which is preliminary data.</text>
</comment>
<proteinExistence type="predicted"/>
<reference evidence="1" key="1">
    <citation type="submission" date="2023-06" db="EMBL/GenBank/DDBJ databases">
        <authorList>
            <consortium name="Lawrence Berkeley National Laboratory"/>
            <person name="Ahrendt S."/>
            <person name="Sahu N."/>
            <person name="Indic B."/>
            <person name="Wong-Bajracharya J."/>
            <person name="Merenyi Z."/>
            <person name="Ke H.-M."/>
            <person name="Monk M."/>
            <person name="Kocsube S."/>
            <person name="Drula E."/>
            <person name="Lipzen A."/>
            <person name="Balint B."/>
            <person name="Henrissat B."/>
            <person name="Andreopoulos B."/>
            <person name="Martin F.M."/>
            <person name="Harder C.B."/>
            <person name="Rigling D."/>
            <person name="Ford K.L."/>
            <person name="Foster G.D."/>
            <person name="Pangilinan J."/>
            <person name="Papanicolaou A."/>
            <person name="Barry K."/>
            <person name="LaButti K."/>
            <person name="Viragh M."/>
            <person name="Koriabine M."/>
            <person name="Yan M."/>
            <person name="Riley R."/>
            <person name="Champramary S."/>
            <person name="Plett K.L."/>
            <person name="Tsai I.J."/>
            <person name="Slot J."/>
            <person name="Sipos G."/>
            <person name="Plett J."/>
            <person name="Nagy L.G."/>
            <person name="Grigoriev I.V."/>
        </authorList>
    </citation>
    <scope>NUCLEOTIDE SEQUENCE</scope>
    <source>
        <strain evidence="1">ICMP 16352</strain>
    </source>
</reference>
<gene>
    <name evidence="1" type="ORF">IW261DRAFT_1504132</name>
</gene>
<keyword evidence="2" id="KW-1185">Reference proteome</keyword>
<dbReference type="EMBL" id="JAUEPR010000033">
    <property type="protein sequence ID" value="KAK0473395.1"/>
    <property type="molecule type" value="Genomic_DNA"/>
</dbReference>
<evidence type="ECO:0000313" key="2">
    <source>
        <dbReference type="Proteomes" id="UP001175227"/>
    </source>
</evidence>
<dbReference type="AlphaFoldDB" id="A0AA39NWY5"/>
<organism evidence="1 2">
    <name type="scientific">Armillaria novae-zelandiae</name>
    <dbReference type="NCBI Taxonomy" id="153914"/>
    <lineage>
        <taxon>Eukaryota</taxon>
        <taxon>Fungi</taxon>
        <taxon>Dikarya</taxon>
        <taxon>Basidiomycota</taxon>
        <taxon>Agaricomycotina</taxon>
        <taxon>Agaricomycetes</taxon>
        <taxon>Agaricomycetidae</taxon>
        <taxon>Agaricales</taxon>
        <taxon>Marasmiineae</taxon>
        <taxon>Physalacriaceae</taxon>
        <taxon>Armillaria</taxon>
    </lineage>
</organism>
<accession>A0AA39NWY5</accession>
<dbReference type="Proteomes" id="UP001175227">
    <property type="component" value="Unassembled WGS sequence"/>
</dbReference>
<sequence length="338" mass="38172">MSSLSLQLSDAGSSQATEVIPDDISDAGTEVPMVYPVTSYLKKARLPGFYRHVRFPVEQLRRIAVWPKMPMLARTLGTRPLENVYLFRSDALIQGTVRYISHMPGVSIVNEEGVPQETSSKIKLANGLIVQYDHTDLDFLRNINSEDDVDWLLMNYVLPTTSEIVRLFSHLPPMCPQAESLKFQNISARHTTHHCKWDVYSMNDQFFVIFIPPWFMGKEDLVKLADRGEVAPGALDSLDHRAQAMDTISDKLWAVIYDVCVGRGTEFVVTNYLYWSFGRFNPENYSEAMLSAPIQAELDPLDGTIMGERLVNPSVIETLVYWIQVARGAAVLVQPETP</sequence>